<evidence type="ECO:0000259" key="6">
    <source>
        <dbReference type="Pfam" id="PF25455"/>
    </source>
</evidence>
<accession>A0AAJ0HLM2</accession>
<dbReference type="EMBL" id="JAUIQD010000003">
    <property type="protein sequence ID" value="KAK3357157.1"/>
    <property type="molecule type" value="Genomic_DNA"/>
</dbReference>
<dbReference type="PANTHER" id="PTHR22602">
    <property type="entry name" value="TRANSFERASE CAF17, MITOCHONDRIAL-RELATED"/>
    <property type="match status" value="1"/>
</dbReference>
<keyword evidence="8" id="KW-1185">Reference proteome</keyword>
<evidence type="ECO:0000313" key="8">
    <source>
        <dbReference type="Proteomes" id="UP001275084"/>
    </source>
</evidence>
<protein>
    <recommendedName>
        <fullName evidence="5">Iron-sulfur cluster assembly factor IBA57 homolog, mitochondrial</fullName>
    </recommendedName>
</protein>
<keyword evidence="7" id="KW-0808">Transferase</keyword>
<name>A0AAJ0HLM2_9PEZI</name>
<evidence type="ECO:0000256" key="3">
    <source>
        <dbReference type="ARBA" id="ARBA00023128"/>
    </source>
</evidence>
<comment type="caution">
    <text evidence="7">The sequence shown here is derived from an EMBL/GenBank/DDBJ whole genome shotgun (WGS) entry which is preliminary data.</text>
</comment>
<dbReference type="Proteomes" id="UP001275084">
    <property type="component" value="Unassembled WGS sequence"/>
</dbReference>
<dbReference type="InterPro" id="IPR045179">
    <property type="entry name" value="YgfZ/GcvT"/>
</dbReference>
<gene>
    <name evidence="7" type="ORF">B0T25DRAFT_449830</name>
</gene>
<feature type="domain" description="CAF17 C-terminal" evidence="6">
    <location>
        <begin position="284"/>
        <end position="388"/>
    </location>
</feature>
<comment type="subcellular location">
    <subcellularLocation>
        <location evidence="1">Mitochondrion matrix</location>
    </subcellularLocation>
</comment>
<evidence type="ECO:0000256" key="4">
    <source>
        <dbReference type="ARBA" id="ARBA00093447"/>
    </source>
</evidence>
<dbReference type="InterPro" id="IPR057460">
    <property type="entry name" value="CAF17_C"/>
</dbReference>
<evidence type="ECO:0000313" key="7">
    <source>
        <dbReference type="EMBL" id="KAK3357157.1"/>
    </source>
</evidence>
<comment type="similarity">
    <text evidence="4">Belongs to the GcvT family. CAF17/IBA57 subfamily.</text>
</comment>
<dbReference type="Gene3D" id="3.30.1360.120">
    <property type="entry name" value="Probable tRNA modification gtpase trme, domain 1"/>
    <property type="match status" value="2"/>
</dbReference>
<dbReference type="InterPro" id="IPR017703">
    <property type="entry name" value="YgfZ/GCV_T_CS"/>
</dbReference>
<dbReference type="GO" id="GO:0016740">
    <property type="term" value="F:transferase activity"/>
    <property type="evidence" value="ECO:0007669"/>
    <property type="project" value="UniProtKB-KW"/>
</dbReference>
<sequence>MPLATAAATATAARGALTPVVFRRCLSPSRPLTRSPFRISSRHLSQLTSIPDPPPNTAAPAGLAPLSPARRLISITGSDAATFLQRSITANILTHTGPGVYTAFLTARGRILNDVFIYRDTAAFHGLSTGSPETSFLIEVDAAEAVSLEARIKRYKLRSKIEVRILERGEAAIWHAWGCPAPPPTPQTLILADTRAPGLGYRLVMPLKAKPRHVTGPLPPRTYDAYRLRRILAGVPEGAAELPPEEALPLESNLDVMMDAIDFHKGCYVGQELTIRTRHQGVVRKRILPVVLYAEGEAVPEALAYQPGQFAAAGAEPASIVPVIGGGRPTGKFLGGVGNVGLALCRLQPMTDLKAPPGSVQDYDPAAEFCLAGDEGTRVKAFVPEWLRQALG</sequence>
<reference evidence="7" key="1">
    <citation type="journal article" date="2023" name="Mol. Phylogenet. Evol.">
        <title>Genome-scale phylogeny and comparative genomics of the fungal order Sordariales.</title>
        <authorList>
            <person name="Hensen N."/>
            <person name="Bonometti L."/>
            <person name="Westerberg I."/>
            <person name="Brannstrom I.O."/>
            <person name="Guillou S."/>
            <person name="Cros-Aarteil S."/>
            <person name="Calhoun S."/>
            <person name="Haridas S."/>
            <person name="Kuo A."/>
            <person name="Mondo S."/>
            <person name="Pangilinan J."/>
            <person name="Riley R."/>
            <person name="LaButti K."/>
            <person name="Andreopoulos B."/>
            <person name="Lipzen A."/>
            <person name="Chen C."/>
            <person name="Yan M."/>
            <person name="Daum C."/>
            <person name="Ng V."/>
            <person name="Clum A."/>
            <person name="Steindorff A."/>
            <person name="Ohm R.A."/>
            <person name="Martin F."/>
            <person name="Silar P."/>
            <person name="Natvig D.O."/>
            <person name="Lalanne C."/>
            <person name="Gautier V."/>
            <person name="Ament-Velasquez S.L."/>
            <person name="Kruys A."/>
            <person name="Hutchinson M.I."/>
            <person name="Powell A.J."/>
            <person name="Barry K."/>
            <person name="Miller A.N."/>
            <person name="Grigoriev I.V."/>
            <person name="Debuchy R."/>
            <person name="Gladieux P."/>
            <person name="Hiltunen Thoren M."/>
            <person name="Johannesson H."/>
        </authorList>
    </citation>
    <scope>NUCLEOTIDE SEQUENCE</scope>
    <source>
        <strain evidence="7">CBS 955.72</strain>
    </source>
</reference>
<dbReference type="GO" id="GO:0005759">
    <property type="term" value="C:mitochondrial matrix"/>
    <property type="evidence" value="ECO:0007669"/>
    <property type="project" value="UniProtKB-SubCell"/>
</dbReference>
<evidence type="ECO:0000256" key="5">
    <source>
        <dbReference type="ARBA" id="ARBA00093637"/>
    </source>
</evidence>
<evidence type="ECO:0000256" key="1">
    <source>
        <dbReference type="ARBA" id="ARBA00004305"/>
    </source>
</evidence>
<dbReference type="Pfam" id="PF25455">
    <property type="entry name" value="Beta-barrel_CAF17_C"/>
    <property type="match status" value="1"/>
</dbReference>
<keyword evidence="2" id="KW-0809">Transit peptide</keyword>
<evidence type="ECO:0000256" key="2">
    <source>
        <dbReference type="ARBA" id="ARBA00022946"/>
    </source>
</evidence>
<dbReference type="GO" id="GO:0016226">
    <property type="term" value="P:iron-sulfur cluster assembly"/>
    <property type="evidence" value="ECO:0007669"/>
    <property type="project" value="TreeGrafter"/>
</dbReference>
<proteinExistence type="inferred from homology"/>
<reference evidence="7" key="2">
    <citation type="submission" date="2023-06" db="EMBL/GenBank/DDBJ databases">
        <authorList>
            <consortium name="Lawrence Berkeley National Laboratory"/>
            <person name="Haridas S."/>
            <person name="Hensen N."/>
            <person name="Bonometti L."/>
            <person name="Westerberg I."/>
            <person name="Brannstrom I.O."/>
            <person name="Guillou S."/>
            <person name="Cros-Aarteil S."/>
            <person name="Calhoun S."/>
            <person name="Kuo A."/>
            <person name="Mondo S."/>
            <person name="Pangilinan J."/>
            <person name="Riley R."/>
            <person name="Labutti K."/>
            <person name="Andreopoulos B."/>
            <person name="Lipzen A."/>
            <person name="Chen C."/>
            <person name="Yanf M."/>
            <person name="Daum C."/>
            <person name="Ng V."/>
            <person name="Clum A."/>
            <person name="Steindorff A."/>
            <person name="Ohm R."/>
            <person name="Martin F."/>
            <person name="Silar P."/>
            <person name="Natvig D."/>
            <person name="Lalanne C."/>
            <person name="Gautier V."/>
            <person name="Ament-Velasquez S.L."/>
            <person name="Kruys A."/>
            <person name="Hutchinson M.I."/>
            <person name="Powell A.J."/>
            <person name="Barry K."/>
            <person name="Miller A.N."/>
            <person name="Grigoriev I.V."/>
            <person name="Debuchy R."/>
            <person name="Gladieux P."/>
            <person name="Thoren M.H."/>
            <person name="Johannesson H."/>
        </authorList>
    </citation>
    <scope>NUCLEOTIDE SEQUENCE</scope>
    <source>
        <strain evidence="7">CBS 955.72</strain>
    </source>
</reference>
<dbReference type="AlphaFoldDB" id="A0AAJ0HLM2"/>
<dbReference type="SUPFAM" id="SSF103025">
    <property type="entry name" value="Folate-binding domain"/>
    <property type="match status" value="1"/>
</dbReference>
<keyword evidence="3" id="KW-0496">Mitochondrion</keyword>
<dbReference type="InterPro" id="IPR027266">
    <property type="entry name" value="TrmE/GcvT-like"/>
</dbReference>
<organism evidence="7 8">
    <name type="scientific">Lasiosphaeria hispida</name>
    <dbReference type="NCBI Taxonomy" id="260671"/>
    <lineage>
        <taxon>Eukaryota</taxon>
        <taxon>Fungi</taxon>
        <taxon>Dikarya</taxon>
        <taxon>Ascomycota</taxon>
        <taxon>Pezizomycotina</taxon>
        <taxon>Sordariomycetes</taxon>
        <taxon>Sordariomycetidae</taxon>
        <taxon>Sordariales</taxon>
        <taxon>Lasiosphaeriaceae</taxon>
        <taxon>Lasiosphaeria</taxon>
    </lineage>
</organism>
<dbReference type="PANTHER" id="PTHR22602:SF0">
    <property type="entry name" value="TRANSFERASE CAF17, MITOCHONDRIAL-RELATED"/>
    <property type="match status" value="1"/>
</dbReference>
<dbReference type="NCBIfam" id="TIGR03317">
    <property type="entry name" value="ygfZ_signature"/>
    <property type="match status" value="1"/>
</dbReference>